<keyword evidence="3" id="KW-1185">Reference proteome</keyword>
<dbReference type="EMBL" id="VLKP01000001">
    <property type="protein sequence ID" value="TWI14072.1"/>
    <property type="molecule type" value="Genomic_DNA"/>
</dbReference>
<evidence type="ECO:0000259" key="1">
    <source>
        <dbReference type="Pfam" id="PF04536"/>
    </source>
</evidence>
<dbReference type="PANTHER" id="PTHR30373">
    <property type="entry name" value="UPF0603 PROTEIN YGCG"/>
    <property type="match status" value="1"/>
</dbReference>
<gene>
    <name evidence="2" type="ORF">IP93_00063</name>
</gene>
<reference evidence="2 3" key="1">
    <citation type="journal article" date="2015" name="Stand. Genomic Sci.">
        <title>Genomic Encyclopedia of Bacterial and Archaeal Type Strains, Phase III: the genomes of soil and plant-associated and newly described type strains.</title>
        <authorList>
            <person name="Whitman W.B."/>
            <person name="Woyke T."/>
            <person name="Klenk H.P."/>
            <person name="Zhou Y."/>
            <person name="Lilburn T.G."/>
            <person name="Beck B.J."/>
            <person name="De Vos P."/>
            <person name="Vandamme P."/>
            <person name="Eisen J.A."/>
            <person name="Garrity G."/>
            <person name="Hugenholtz P."/>
            <person name="Kyrpides N.C."/>
        </authorList>
    </citation>
    <scope>NUCLEOTIDE SEQUENCE [LARGE SCALE GENOMIC DNA]</scope>
    <source>
        <strain evidence="2 3">CGMCC 1.10136</strain>
    </source>
</reference>
<protein>
    <submittedName>
        <fullName evidence="2">TLP18.3/Psb32/MOLO-1 phosphatase superfamily protein</fullName>
    </submittedName>
</protein>
<proteinExistence type="predicted"/>
<dbReference type="Proteomes" id="UP000316471">
    <property type="component" value="Unassembled WGS sequence"/>
</dbReference>
<dbReference type="Pfam" id="PF04536">
    <property type="entry name" value="TPM_phosphatase"/>
    <property type="match status" value="1"/>
</dbReference>
<organism evidence="2 3">
    <name type="scientific">Aerolutibacter ruishenii</name>
    <dbReference type="NCBI Taxonomy" id="686800"/>
    <lineage>
        <taxon>Bacteria</taxon>
        <taxon>Pseudomonadati</taxon>
        <taxon>Pseudomonadota</taxon>
        <taxon>Gammaproteobacteria</taxon>
        <taxon>Lysobacterales</taxon>
        <taxon>Lysobacteraceae</taxon>
        <taxon>Aerolutibacter</taxon>
    </lineage>
</organism>
<accession>A0A562M2M1</accession>
<name>A0A562M2M1_9GAMM</name>
<dbReference type="InterPro" id="IPR007621">
    <property type="entry name" value="TPM_dom"/>
</dbReference>
<dbReference type="PANTHER" id="PTHR30373:SF8">
    <property type="entry name" value="BLL7265 PROTEIN"/>
    <property type="match status" value="1"/>
</dbReference>
<evidence type="ECO:0000313" key="2">
    <source>
        <dbReference type="EMBL" id="TWI14072.1"/>
    </source>
</evidence>
<dbReference type="Gene3D" id="3.10.310.50">
    <property type="match status" value="1"/>
</dbReference>
<sequence>MMRRVLKHLFAPSAKRLFPEDALQRIAALIAASEARHTGEICFAVEPNLHPRAVLAGMGAQQRAREVFARLGVWDTRANNGVLLYLLLADHRIEIVADRGFDDRVSAEQWRGVCQLMEERMRVGEPEQAVAQAVTALSDLIAAHFPRAEGDVDRNELPDVPHLL</sequence>
<dbReference type="AlphaFoldDB" id="A0A562M2M1"/>
<feature type="domain" description="TPM" evidence="1">
    <location>
        <begin position="17"/>
        <end position="139"/>
    </location>
</feature>
<evidence type="ECO:0000313" key="3">
    <source>
        <dbReference type="Proteomes" id="UP000316471"/>
    </source>
</evidence>
<comment type="caution">
    <text evidence="2">The sequence shown here is derived from an EMBL/GenBank/DDBJ whole genome shotgun (WGS) entry which is preliminary data.</text>
</comment>